<sequence length="194" mass="22673">MLDIGDLQGYLEKTRDKRKLIVKFAENYLNDSNNSTPHKSYKLSPIFETMHRNMTPANHTEQLSSLENRKITRYKSHTPSNKRRLFERSFNASKKEILDFIYSKDSPKKARPLVQIPVSRIKRFRIPENILITRSYSPDQKEVKKSKSTCAPMLMFPKPTFLIKEQLLMPILKSQERFSMKLNANISDHSLSGI</sequence>
<gene>
    <name evidence="1" type="ORF">BSTOLATCC_MIC55791</name>
</gene>
<dbReference type="EMBL" id="CAJZBQ010000054">
    <property type="protein sequence ID" value="CAG9332341.1"/>
    <property type="molecule type" value="Genomic_DNA"/>
</dbReference>
<comment type="caution">
    <text evidence="1">The sequence shown here is derived from an EMBL/GenBank/DDBJ whole genome shotgun (WGS) entry which is preliminary data.</text>
</comment>
<name>A0AAU9JZX9_9CILI</name>
<proteinExistence type="predicted"/>
<reference evidence="1" key="1">
    <citation type="submission" date="2021-09" db="EMBL/GenBank/DDBJ databases">
        <authorList>
            <consortium name="AG Swart"/>
            <person name="Singh M."/>
            <person name="Singh A."/>
            <person name="Seah K."/>
            <person name="Emmerich C."/>
        </authorList>
    </citation>
    <scope>NUCLEOTIDE SEQUENCE</scope>
    <source>
        <strain evidence="1">ATCC30299</strain>
    </source>
</reference>
<accession>A0AAU9JZX9</accession>
<keyword evidence="2" id="KW-1185">Reference proteome</keyword>
<dbReference type="Proteomes" id="UP001162131">
    <property type="component" value="Unassembled WGS sequence"/>
</dbReference>
<organism evidence="1 2">
    <name type="scientific">Blepharisma stoltei</name>
    <dbReference type="NCBI Taxonomy" id="1481888"/>
    <lineage>
        <taxon>Eukaryota</taxon>
        <taxon>Sar</taxon>
        <taxon>Alveolata</taxon>
        <taxon>Ciliophora</taxon>
        <taxon>Postciliodesmatophora</taxon>
        <taxon>Heterotrichea</taxon>
        <taxon>Heterotrichida</taxon>
        <taxon>Blepharismidae</taxon>
        <taxon>Blepharisma</taxon>
    </lineage>
</organism>
<evidence type="ECO:0000313" key="1">
    <source>
        <dbReference type="EMBL" id="CAG9332341.1"/>
    </source>
</evidence>
<evidence type="ECO:0000313" key="2">
    <source>
        <dbReference type="Proteomes" id="UP001162131"/>
    </source>
</evidence>
<dbReference type="AlphaFoldDB" id="A0AAU9JZX9"/>
<protein>
    <submittedName>
        <fullName evidence="1">Uncharacterized protein</fullName>
    </submittedName>
</protein>